<evidence type="ECO:0000256" key="3">
    <source>
        <dbReference type="ARBA" id="ARBA00023125"/>
    </source>
</evidence>
<evidence type="ECO:0000259" key="6">
    <source>
        <dbReference type="PROSITE" id="PS50043"/>
    </source>
</evidence>
<feature type="modified residue" description="4-aspartylphosphate" evidence="5">
    <location>
        <position position="55"/>
    </location>
</feature>
<dbReference type="PROSITE" id="PS50043">
    <property type="entry name" value="HTH_LUXR_2"/>
    <property type="match status" value="1"/>
</dbReference>
<dbReference type="RefSeq" id="WP_173269411.1">
    <property type="nucleotide sequence ID" value="NZ_JABMKV010000001.1"/>
</dbReference>
<keyword evidence="3" id="KW-0238">DNA-binding</keyword>
<dbReference type="PRINTS" id="PR00038">
    <property type="entry name" value="HTHLUXR"/>
</dbReference>
<dbReference type="PANTHER" id="PTHR43214:SF41">
    <property type="entry name" value="NITRATE_NITRITE RESPONSE REGULATOR PROTEIN NARP"/>
    <property type="match status" value="1"/>
</dbReference>
<accession>A0ABX2DAJ2</accession>
<dbReference type="SUPFAM" id="SSF46894">
    <property type="entry name" value="C-terminal effector domain of the bipartite response regulators"/>
    <property type="match status" value="1"/>
</dbReference>
<protein>
    <submittedName>
        <fullName evidence="8">Response regulator transcription factor</fullName>
    </submittedName>
</protein>
<feature type="domain" description="Response regulatory" evidence="7">
    <location>
        <begin position="4"/>
        <end position="120"/>
    </location>
</feature>
<dbReference type="CDD" id="cd17535">
    <property type="entry name" value="REC_NarL-like"/>
    <property type="match status" value="1"/>
</dbReference>
<evidence type="ECO:0000313" key="9">
    <source>
        <dbReference type="Proteomes" id="UP000762110"/>
    </source>
</evidence>
<dbReference type="CDD" id="cd06170">
    <property type="entry name" value="LuxR_C_like"/>
    <property type="match status" value="1"/>
</dbReference>
<keyword evidence="2" id="KW-0805">Transcription regulation</keyword>
<dbReference type="EMBL" id="JABMKV010000001">
    <property type="protein sequence ID" value="NQX31064.1"/>
    <property type="molecule type" value="Genomic_DNA"/>
</dbReference>
<dbReference type="InterPro" id="IPR039420">
    <property type="entry name" value="WalR-like"/>
</dbReference>
<reference evidence="8 9" key="1">
    <citation type="submission" date="2020-05" db="EMBL/GenBank/DDBJ databases">
        <title>Description of Pedobacter foliorum sp. nov.</title>
        <authorList>
            <person name="Qi S."/>
            <person name="Carlier A."/>
            <person name="Cnockaert M."/>
            <person name="Vandamme P."/>
        </authorList>
    </citation>
    <scope>NUCLEOTIDE SEQUENCE [LARGE SCALE GENOMIC DNA]</scope>
    <source>
        <strain evidence="8 9">LMG 31300</strain>
    </source>
</reference>
<feature type="domain" description="HTH luxR-type" evidence="6">
    <location>
        <begin position="143"/>
        <end position="208"/>
    </location>
</feature>
<sequence>MIKKILIADDHSAIRIGVKQICMSEFVGVVIGEATNAMEVFHRLKSDVWDILILDIDLPGRSGLEILQQIKAEKSKIPVLMFSFHGEQQIALRALKLGAAGYLSKDAADLELVKAINQIMSGRKYVSQALSEQLLYMLEANSDKEPHELLSEREYQTLILIASGKTITEIAEILFLSKPTISTYRARILEKMKMKNNAELTTYAITQKLVK</sequence>
<evidence type="ECO:0000256" key="5">
    <source>
        <dbReference type="PROSITE-ProRule" id="PRU00169"/>
    </source>
</evidence>
<gene>
    <name evidence="8" type="ORF">HQN85_04980</name>
</gene>
<evidence type="ECO:0000259" key="7">
    <source>
        <dbReference type="PROSITE" id="PS50110"/>
    </source>
</evidence>
<comment type="caution">
    <text evidence="8">The sequence shown here is derived from an EMBL/GenBank/DDBJ whole genome shotgun (WGS) entry which is preliminary data.</text>
</comment>
<dbReference type="SMART" id="SM00448">
    <property type="entry name" value="REC"/>
    <property type="match status" value="1"/>
</dbReference>
<evidence type="ECO:0000256" key="2">
    <source>
        <dbReference type="ARBA" id="ARBA00023015"/>
    </source>
</evidence>
<proteinExistence type="predicted"/>
<dbReference type="InterPro" id="IPR000792">
    <property type="entry name" value="Tscrpt_reg_LuxR_C"/>
</dbReference>
<evidence type="ECO:0000256" key="4">
    <source>
        <dbReference type="ARBA" id="ARBA00023163"/>
    </source>
</evidence>
<name>A0ABX2DAJ2_9SPHI</name>
<dbReference type="InterPro" id="IPR011006">
    <property type="entry name" value="CheY-like_superfamily"/>
</dbReference>
<dbReference type="SUPFAM" id="SSF52172">
    <property type="entry name" value="CheY-like"/>
    <property type="match status" value="1"/>
</dbReference>
<dbReference type="SMART" id="SM00421">
    <property type="entry name" value="HTH_LUXR"/>
    <property type="match status" value="1"/>
</dbReference>
<dbReference type="InterPro" id="IPR058245">
    <property type="entry name" value="NreC/VraR/RcsB-like_REC"/>
</dbReference>
<dbReference type="Pfam" id="PF00072">
    <property type="entry name" value="Response_reg"/>
    <property type="match status" value="1"/>
</dbReference>
<organism evidence="8 9">
    <name type="scientific">Pedobacter boryungensis</name>
    <dbReference type="NCBI Taxonomy" id="869962"/>
    <lineage>
        <taxon>Bacteria</taxon>
        <taxon>Pseudomonadati</taxon>
        <taxon>Bacteroidota</taxon>
        <taxon>Sphingobacteriia</taxon>
        <taxon>Sphingobacteriales</taxon>
        <taxon>Sphingobacteriaceae</taxon>
        <taxon>Pedobacter</taxon>
    </lineage>
</organism>
<dbReference type="Pfam" id="PF00196">
    <property type="entry name" value="GerE"/>
    <property type="match status" value="1"/>
</dbReference>
<evidence type="ECO:0000313" key="8">
    <source>
        <dbReference type="EMBL" id="NQX31064.1"/>
    </source>
</evidence>
<dbReference type="InterPro" id="IPR016032">
    <property type="entry name" value="Sig_transdc_resp-reg_C-effctor"/>
</dbReference>
<dbReference type="Gene3D" id="3.40.50.2300">
    <property type="match status" value="1"/>
</dbReference>
<dbReference type="PANTHER" id="PTHR43214">
    <property type="entry name" value="TWO-COMPONENT RESPONSE REGULATOR"/>
    <property type="match status" value="1"/>
</dbReference>
<dbReference type="InterPro" id="IPR001789">
    <property type="entry name" value="Sig_transdc_resp-reg_receiver"/>
</dbReference>
<dbReference type="Proteomes" id="UP000762110">
    <property type="component" value="Unassembled WGS sequence"/>
</dbReference>
<evidence type="ECO:0000256" key="1">
    <source>
        <dbReference type="ARBA" id="ARBA00022553"/>
    </source>
</evidence>
<keyword evidence="4" id="KW-0804">Transcription</keyword>
<dbReference type="PROSITE" id="PS50110">
    <property type="entry name" value="RESPONSE_REGULATORY"/>
    <property type="match status" value="1"/>
</dbReference>
<keyword evidence="1 5" id="KW-0597">Phosphoprotein</keyword>
<keyword evidence="9" id="KW-1185">Reference proteome</keyword>